<evidence type="ECO:0000256" key="9">
    <source>
        <dbReference type="SAM" id="Phobius"/>
    </source>
</evidence>
<dbReference type="PANTHER" id="PTHR19433:SF111">
    <property type="entry name" value="T CELL RECEPTOR ALPHA VARIABLE 4"/>
    <property type="match status" value="1"/>
</dbReference>
<keyword evidence="9" id="KW-1133">Transmembrane helix</keyword>
<keyword evidence="9" id="KW-0812">Transmembrane</keyword>
<dbReference type="KEGG" id="ipu:108261134"/>
<dbReference type="PROSITE" id="PS50835">
    <property type="entry name" value="IG_LIKE"/>
    <property type="match status" value="1"/>
</dbReference>
<feature type="region of interest" description="Disordered" evidence="8">
    <location>
        <begin position="216"/>
        <end position="243"/>
    </location>
</feature>
<feature type="signal peptide" evidence="10">
    <location>
        <begin position="1"/>
        <end position="27"/>
    </location>
</feature>
<dbReference type="Proteomes" id="UP000221080">
    <property type="component" value="Chromosome 14"/>
</dbReference>
<keyword evidence="4" id="KW-0391">Immunity</keyword>
<dbReference type="SUPFAM" id="SSF48726">
    <property type="entry name" value="Immunoglobulin"/>
    <property type="match status" value="1"/>
</dbReference>
<keyword evidence="12" id="KW-1185">Reference proteome</keyword>
<evidence type="ECO:0000256" key="5">
    <source>
        <dbReference type="ARBA" id="ARBA00023136"/>
    </source>
</evidence>
<feature type="chain" id="PRO_5012293837" evidence="10">
    <location>
        <begin position="28"/>
        <end position="243"/>
    </location>
</feature>
<keyword evidence="7" id="KW-0325">Glycoprotein</keyword>
<evidence type="ECO:0000256" key="6">
    <source>
        <dbReference type="ARBA" id="ARBA00023157"/>
    </source>
</evidence>
<reference evidence="12" key="1">
    <citation type="journal article" date="2016" name="Nat. Commun.">
        <title>The channel catfish genome sequence provides insights into the evolution of scale formation in teleosts.</title>
        <authorList>
            <person name="Liu Z."/>
            <person name="Liu S."/>
            <person name="Yao J."/>
            <person name="Bao L."/>
            <person name="Zhang J."/>
            <person name="Li Y."/>
            <person name="Jiang C."/>
            <person name="Sun L."/>
            <person name="Wang R."/>
            <person name="Zhang Y."/>
            <person name="Zhou T."/>
            <person name="Zeng Q."/>
            <person name="Fu Q."/>
            <person name="Gao S."/>
            <person name="Li N."/>
            <person name="Koren S."/>
            <person name="Jiang Y."/>
            <person name="Zimin A."/>
            <person name="Xu P."/>
            <person name="Phillippy A.M."/>
            <person name="Geng X."/>
            <person name="Song L."/>
            <person name="Sun F."/>
            <person name="Li C."/>
            <person name="Wang X."/>
            <person name="Chen A."/>
            <person name="Jin Y."/>
            <person name="Yuan Z."/>
            <person name="Yang Y."/>
            <person name="Tan S."/>
            <person name="Peatman E."/>
            <person name="Lu J."/>
            <person name="Qin Z."/>
            <person name="Dunham R."/>
            <person name="Li Z."/>
            <person name="Sonstegard T."/>
            <person name="Feng J."/>
            <person name="Danzmann R.G."/>
            <person name="Schroeder S."/>
            <person name="Scheffler B."/>
            <person name="Duke M.V."/>
            <person name="Ballard L."/>
            <person name="Kucuktas H."/>
            <person name="Kaltenboeck L."/>
            <person name="Liu H."/>
            <person name="Armbruster J."/>
            <person name="Xie Y."/>
            <person name="Kirby M.L."/>
            <person name="Tian Y."/>
            <person name="Flanagan M.E."/>
            <person name="Mu W."/>
            <person name="Waldbieser G.C."/>
        </authorList>
    </citation>
    <scope>NUCLEOTIDE SEQUENCE [LARGE SCALE GENOMIC DNA]</scope>
    <source>
        <strain evidence="12">SDA103</strain>
    </source>
</reference>
<evidence type="ECO:0000256" key="10">
    <source>
        <dbReference type="SAM" id="SignalP"/>
    </source>
</evidence>
<organism evidence="12 13">
    <name type="scientific">Ictalurus punctatus</name>
    <name type="common">Channel catfish</name>
    <name type="synonym">Silurus punctatus</name>
    <dbReference type="NCBI Taxonomy" id="7998"/>
    <lineage>
        <taxon>Eukaryota</taxon>
        <taxon>Metazoa</taxon>
        <taxon>Chordata</taxon>
        <taxon>Craniata</taxon>
        <taxon>Vertebrata</taxon>
        <taxon>Euteleostomi</taxon>
        <taxon>Actinopterygii</taxon>
        <taxon>Neopterygii</taxon>
        <taxon>Teleostei</taxon>
        <taxon>Ostariophysi</taxon>
        <taxon>Siluriformes</taxon>
        <taxon>Ictaluridae</taxon>
        <taxon>Ictalurus</taxon>
    </lineage>
</organism>
<evidence type="ECO:0000313" key="13">
    <source>
        <dbReference type="RefSeq" id="XP_017317497.1"/>
    </source>
</evidence>
<keyword evidence="3 10" id="KW-0732">Signal</keyword>
<dbReference type="GO" id="GO:0002376">
    <property type="term" value="P:immune system process"/>
    <property type="evidence" value="ECO:0007669"/>
    <property type="project" value="UniProtKB-KW"/>
</dbReference>
<gene>
    <name evidence="13" type="primary">LOC108261134</name>
</gene>
<dbReference type="RefSeq" id="XP_017317497.1">
    <property type="nucleotide sequence ID" value="XM_017462008.3"/>
</dbReference>
<proteinExistence type="predicted"/>
<feature type="transmembrane region" description="Helical" evidence="9">
    <location>
        <begin position="154"/>
        <end position="179"/>
    </location>
</feature>
<evidence type="ECO:0000259" key="11">
    <source>
        <dbReference type="PROSITE" id="PS50835"/>
    </source>
</evidence>
<keyword evidence="6" id="KW-1015">Disulfide bond</keyword>
<feature type="domain" description="Ig-like" evidence="11">
    <location>
        <begin position="19"/>
        <end position="112"/>
    </location>
</feature>
<dbReference type="GO" id="GO:0009617">
    <property type="term" value="P:response to bacterium"/>
    <property type="evidence" value="ECO:0007669"/>
    <property type="project" value="TreeGrafter"/>
</dbReference>
<feature type="compositionally biased region" description="Polar residues" evidence="8">
    <location>
        <begin position="223"/>
        <end position="243"/>
    </location>
</feature>
<dbReference type="InterPro" id="IPR036179">
    <property type="entry name" value="Ig-like_dom_sf"/>
</dbReference>
<evidence type="ECO:0000256" key="3">
    <source>
        <dbReference type="ARBA" id="ARBA00022729"/>
    </source>
</evidence>
<evidence type="ECO:0000313" key="12">
    <source>
        <dbReference type="Proteomes" id="UP000221080"/>
    </source>
</evidence>
<dbReference type="GO" id="GO:0005886">
    <property type="term" value="C:plasma membrane"/>
    <property type="evidence" value="ECO:0007669"/>
    <property type="project" value="UniProtKB-SubCell"/>
</dbReference>
<reference evidence="13" key="2">
    <citation type="submission" date="2025-08" db="UniProtKB">
        <authorList>
            <consortium name="RefSeq"/>
        </authorList>
    </citation>
    <scope>IDENTIFICATION</scope>
    <source>
        <tissue evidence="13">Blood</tissue>
    </source>
</reference>
<keyword evidence="2" id="KW-1003">Cell membrane</keyword>
<evidence type="ECO:0000256" key="7">
    <source>
        <dbReference type="ARBA" id="ARBA00023180"/>
    </source>
</evidence>
<name>A0A2D0QGN8_ICTPU</name>
<dbReference type="Pfam" id="PF07686">
    <property type="entry name" value="V-set"/>
    <property type="match status" value="1"/>
</dbReference>
<evidence type="ECO:0000256" key="2">
    <source>
        <dbReference type="ARBA" id="ARBA00022475"/>
    </source>
</evidence>
<dbReference type="Gene3D" id="2.60.40.10">
    <property type="entry name" value="Immunoglobulins"/>
    <property type="match status" value="1"/>
</dbReference>
<comment type="subcellular location">
    <subcellularLocation>
        <location evidence="1">Cell membrane</location>
    </subcellularLocation>
</comment>
<dbReference type="InterPro" id="IPR013106">
    <property type="entry name" value="Ig_V-set"/>
</dbReference>
<evidence type="ECO:0000256" key="4">
    <source>
        <dbReference type="ARBA" id="ARBA00022859"/>
    </source>
</evidence>
<dbReference type="SMART" id="SM00409">
    <property type="entry name" value="IG"/>
    <property type="match status" value="1"/>
</dbReference>
<dbReference type="InterPro" id="IPR052051">
    <property type="entry name" value="TCR_complex_component"/>
</dbReference>
<dbReference type="InterPro" id="IPR013783">
    <property type="entry name" value="Ig-like_fold"/>
</dbReference>
<dbReference type="PANTHER" id="PTHR19433">
    <property type="entry name" value="T-CELL RECEPTOR ALPHA CHAIN V REGION-RELATED"/>
    <property type="match status" value="1"/>
</dbReference>
<evidence type="ECO:0000256" key="1">
    <source>
        <dbReference type="ARBA" id="ARBA00004236"/>
    </source>
</evidence>
<dbReference type="GeneID" id="108261134"/>
<evidence type="ECO:0000256" key="8">
    <source>
        <dbReference type="SAM" id="MobiDB-lite"/>
    </source>
</evidence>
<protein>
    <submittedName>
        <fullName evidence="13">Uncharacterized protein LOC108261134</fullName>
    </submittedName>
</protein>
<accession>A0A2D0QGN8</accession>
<dbReference type="AlphaFoldDB" id="A0A2D0QGN8"/>
<dbReference type="OrthoDB" id="8871851at2759"/>
<keyword evidence="5 9" id="KW-0472">Membrane</keyword>
<sequence>MAHLLDLFTLQLLFGFFTPCLLEITSADHLSVRPGKDITLLCNITNYSEISWYRLRSEEVKLLISAEKLKLKKTFSLSYNVNKSHFDMTESSSSVSLVIIGVRETDLGFYFCGGRNDATHIQFGKLIRLDFTAEQHNVSCNSTDDRNTQQSTGAALWIIMSVCLVSILINIICMCVFCCKIKGKSVLSQNSCSNTTDSTEKEENIHYASIQYKRRSRAAAKKNTASDSDSVTYTTVASQPRRH</sequence>
<dbReference type="InterPro" id="IPR007110">
    <property type="entry name" value="Ig-like_dom"/>
</dbReference>
<dbReference type="InterPro" id="IPR003599">
    <property type="entry name" value="Ig_sub"/>
</dbReference>